<organism evidence="1 2">
    <name type="scientific">Colletotrichum godetiae</name>
    <dbReference type="NCBI Taxonomy" id="1209918"/>
    <lineage>
        <taxon>Eukaryota</taxon>
        <taxon>Fungi</taxon>
        <taxon>Dikarya</taxon>
        <taxon>Ascomycota</taxon>
        <taxon>Pezizomycotina</taxon>
        <taxon>Sordariomycetes</taxon>
        <taxon>Hypocreomycetidae</taxon>
        <taxon>Glomerellales</taxon>
        <taxon>Glomerellaceae</taxon>
        <taxon>Colletotrichum</taxon>
        <taxon>Colletotrichum acutatum species complex</taxon>
    </lineage>
</organism>
<evidence type="ECO:0000313" key="1">
    <source>
        <dbReference type="EMBL" id="KAK1676216.1"/>
    </source>
</evidence>
<gene>
    <name evidence="1" type="ORF">BDP55DRAFT_714933</name>
</gene>
<dbReference type="AlphaFoldDB" id="A0AAJ0AQZ6"/>
<dbReference type="EMBL" id="JAHMHR010000018">
    <property type="protein sequence ID" value="KAK1676216.1"/>
    <property type="molecule type" value="Genomic_DNA"/>
</dbReference>
<reference evidence="1" key="1">
    <citation type="submission" date="2021-06" db="EMBL/GenBank/DDBJ databases">
        <title>Comparative genomics, transcriptomics and evolutionary studies reveal genomic signatures of adaptation to plant cell wall in hemibiotrophic fungi.</title>
        <authorList>
            <consortium name="DOE Joint Genome Institute"/>
            <person name="Baroncelli R."/>
            <person name="Diaz J.F."/>
            <person name="Benocci T."/>
            <person name="Peng M."/>
            <person name="Battaglia E."/>
            <person name="Haridas S."/>
            <person name="Andreopoulos W."/>
            <person name="Labutti K."/>
            <person name="Pangilinan J."/>
            <person name="Floch G.L."/>
            <person name="Makela M.R."/>
            <person name="Henrissat B."/>
            <person name="Grigoriev I.V."/>
            <person name="Crouch J.A."/>
            <person name="De Vries R.P."/>
            <person name="Sukno S.A."/>
            <person name="Thon M.R."/>
        </authorList>
    </citation>
    <scope>NUCLEOTIDE SEQUENCE</scope>
    <source>
        <strain evidence="1">CBS 193.32</strain>
    </source>
</reference>
<comment type="caution">
    <text evidence="1">The sequence shown here is derived from an EMBL/GenBank/DDBJ whole genome shotgun (WGS) entry which is preliminary data.</text>
</comment>
<dbReference type="GeneID" id="85462808"/>
<name>A0AAJ0AQZ6_9PEZI</name>
<accession>A0AAJ0AQZ6</accession>
<sequence>MPFLRWSMFVGEGGCLAEYFFVVDPDIFGTLEKQWNVKYAEVPPPSYLNAHLAPGASRIHRDPTNQDQLVGVASIGYAVDRMPRSPFPIKSSPMSELCRLCFCNGSLSWDFFAIGARKSGLRHHNRKNRGSAAHRSKELHYPHALCNARADHSGRQLHSRNAGARVVGTLSPIRCNP</sequence>
<dbReference type="Proteomes" id="UP001224890">
    <property type="component" value="Unassembled WGS sequence"/>
</dbReference>
<keyword evidence="2" id="KW-1185">Reference proteome</keyword>
<protein>
    <submittedName>
        <fullName evidence="1">Uncharacterized protein</fullName>
    </submittedName>
</protein>
<proteinExistence type="predicted"/>
<evidence type="ECO:0000313" key="2">
    <source>
        <dbReference type="Proteomes" id="UP001224890"/>
    </source>
</evidence>
<dbReference type="RefSeq" id="XP_060430219.1">
    <property type="nucleotide sequence ID" value="XM_060578282.1"/>
</dbReference>